<dbReference type="PANTHER" id="PTHR12110:SF21">
    <property type="entry name" value="XYLOSE ISOMERASE-LIKE TIM BARREL DOMAIN-CONTAINING PROTEIN"/>
    <property type="match status" value="1"/>
</dbReference>
<organism evidence="2 3">
    <name type="scientific">Desulfitobacterium chlororespirans DSM 11544</name>
    <dbReference type="NCBI Taxonomy" id="1121395"/>
    <lineage>
        <taxon>Bacteria</taxon>
        <taxon>Bacillati</taxon>
        <taxon>Bacillota</taxon>
        <taxon>Clostridia</taxon>
        <taxon>Eubacteriales</taxon>
        <taxon>Desulfitobacteriaceae</taxon>
        <taxon>Desulfitobacterium</taxon>
    </lineage>
</organism>
<dbReference type="InterPro" id="IPR050312">
    <property type="entry name" value="IolE/XylAMocC-like"/>
</dbReference>
<feature type="domain" description="Xylose isomerase-like TIM barrel" evidence="1">
    <location>
        <begin position="48"/>
        <end position="286"/>
    </location>
</feature>
<dbReference type="RefSeq" id="WP_072774842.1">
    <property type="nucleotide sequence ID" value="NZ_FRDN01000018.1"/>
</dbReference>
<sequence length="303" mass="34709">MNESFRNYMKVGLVHFMAYPSTGKGEGPILETLRRIAMDEYFEVVEMTWIKDPIVRKKARQMIETSHMEFSYAGMPRLLITKQNINSLHEEERLLALANVKEGIDEAYEMGAKDFAFLSGNYEEAKKEEAYQALIRSTKEICAYAKSKGNMKIAIEVFDYDVDKCSLIGPVGITHRYVKEICQEYDNFGLMVDLSHLPQLRETPAEALIPIKDYIIHAHMGNALIKDKLSPVYGDEHPRFGFPGSENDVDELVEYLRVLLDIGFLNKENRPIVSLEVKPYGDEDPELVIANAKRVLNLAWHRV</sequence>
<reference evidence="3" key="1">
    <citation type="submission" date="2016-12" db="EMBL/GenBank/DDBJ databases">
        <authorList>
            <person name="Varghese N."/>
            <person name="Submissions S."/>
        </authorList>
    </citation>
    <scope>NUCLEOTIDE SEQUENCE [LARGE SCALE GENOMIC DNA]</scope>
    <source>
        <strain evidence="3">DSM 11544</strain>
    </source>
</reference>
<dbReference type="Pfam" id="PF01261">
    <property type="entry name" value="AP_endonuc_2"/>
    <property type="match status" value="1"/>
</dbReference>
<accession>A0A1M7UVA9</accession>
<protein>
    <submittedName>
        <fullName evidence="2">Sugar phosphate isomerase/epimerase</fullName>
    </submittedName>
</protein>
<dbReference type="Gene3D" id="3.20.20.150">
    <property type="entry name" value="Divalent-metal-dependent TIM barrel enzymes"/>
    <property type="match status" value="1"/>
</dbReference>
<dbReference type="GO" id="GO:0016853">
    <property type="term" value="F:isomerase activity"/>
    <property type="evidence" value="ECO:0007669"/>
    <property type="project" value="UniProtKB-KW"/>
</dbReference>
<dbReference type="SUPFAM" id="SSF51658">
    <property type="entry name" value="Xylose isomerase-like"/>
    <property type="match status" value="1"/>
</dbReference>
<dbReference type="InterPro" id="IPR036237">
    <property type="entry name" value="Xyl_isomerase-like_sf"/>
</dbReference>
<dbReference type="STRING" id="1121395.SAMN02745215_04741"/>
<dbReference type="InterPro" id="IPR013022">
    <property type="entry name" value="Xyl_isomerase-like_TIM-brl"/>
</dbReference>
<gene>
    <name evidence="2" type="ORF">SAMN02745215_04741</name>
</gene>
<dbReference type="EMBL" id="FRDN01000018">
    <property type="protein sequence ID" value="SHN86923.1"/>
    <property type="molecule type" value="Genomic_DNA"/>
</dbReference>
<evidence type="ECO:0000313" key="2">
    <source>
        <dbReference type="EMBL" id="SHN86923.1"/>
    </source>
</evidence>
<dbReference type="PANTHER" id="PTHR12110">
    <property type="entry name" value="HYDROXYPYRUVATE ISOMERASE"/>
    <property type="match status" value="1"/>
</dbReference>
<evidence type="ECO:0000259" key="1">
    <source>
        <dbReference type="Pfam" id="PF01261"/>
    </source>
</evidence>
<keyword evidence="3" id="KW-1185">Reference proteome</keyword>
<name>A0A1M7UVA9_9FIRM</name>
<keyword evidence="2" id="KW-0413">Isomerase</keyword>
<proteinExistence type="predicted"/>
<dbReference type="AlphaFoldDB" id="A0A1M7UVA9"/>
<evidence type="ECO:0000313" key="3">
    <source>
        <dbReference type="Proteomes" id="UP000184010"/>
    </source>
</evidence>
<dbReference type="Proteomes" id="UP000184010">
    <property type="component" value="Unassembled WGS sequence"/>
</dbReference>